<evidence type="ECO:0000256" key="8">
    <source>
        <dbReference type="SAM" id="Coils"/>
    </source>
</evidence>
<keyword evidence="2" id="KW-0997">Cell inner membrane</keyword>
<evidence type="ECO:0000313" key="11">
    <source>
        <dbReference type="EMBL" id="NML29951.1"/>
    </source>
</evidence>
<protein>
    <recommendedName>
        <fullName evidence="7">Probable ATP-binding protein YheS</fullName>
    </recommendedName>
</protein>
<name>A0A7X9X1Z1_9BURK</name>
<dbReference type="CDD" id="cd03221">
    <property type="entry name" value="ABCF_EF-3"/>
    <property type="match status" value="2"/>
</dbReference>
<dbReference type="InterPro" id="IPR017871">
    <property type="entry name" value="ABC_transporter-like_CS"/>
</dbReference>
<sequence>MIRFNQFSLARGTKPLFDNTTFTLNPGEKAGLVGANGAGKSTLFAVLLGELHADGGDFSIPPTWRIAHVAQETPAVDKTALAYTLDGDAALRDIEARIAAASAAHDGAAEAEAHAAFADADGYTAPARAEALLLGLGFTLDQTREPVTSFSGGWRMRLNLAQALMCRSDLLLLDEPTNHLDLDAIVWLEDWLNRYAGTLIVISHDREFLDSVCNVTLHLENQQIKRYGGNYSQFEVLRAQQIALQQSAYEKQQRTVAHLQSYINRFKAQATKARQAQSRVKALEKMELIAPAHVASPFTFEFRTPDSAPNPMMVMEDVRCGYRAEDGSEIPIVERVMLSIQNGQRIGLLGANGQGKSTLIKTLAGTLEALSGHVREGKGLRIGYFAQHQLETLRPDDTPLQHLARLAPDTREQELRDFLGSFNFSGDMATAKIAPFSGGEKARLALALIIWQKPNLLLLDEPTNHLDLETRHALTMALAQFEGTLILVSHDRHLLRATTDQFMLVAKHRLQEFDGDLDDYRDWLLQHAAEQRAALKANASGAGDAASGGANAMNGADGNVNRKEQRRLEAETRQKLAHLKKPLQSRITKIEKEMDALNAEKATLDAFVADPTSYEPEQKSKLTEAIRRQADVNARLDTLEAEWLETHEELEQIG</sequence>
<evidence type="ECO:0000256" key="9">
    <source>
        <dbReference type="SAM" id="MobiDB-lite"/>
    </source>
</evidence>
<evidence type="ECO:0000256" key="4">
    <source>
        <dbReference type="ARBA" id="ARBA00022741"/>
    </source>
</evidence>
<proteinExistence type="inferred from homology"/>
<evidence type="ECO:0000313" key="12">
    <source>
        <dbReference type="Proteomes" id="UP000583127"/>
    </source>
</evidence>
<reference evidence="11 12" key="1">
    <citation type="submission" date="2020-04" db="EMBL/GenBank/DDBJ databases">
        <title>Paraburkholderia sp. G-4-1-8 isolated from soil.</title>
        <authorList>
            <person name="Dahal R.H."/>
        </authorList>
    </citation>
    <scope>NUCLEOTIDE SEQUENCE [LARGE SCALE GENOMIC DNA]</scope>
    <source>
        <strain evidence="11 12">G-4-1-8</strain>
    </source>
</reference>
<feature type="domain" description="ABC transporter" evidence="10">
    <location>
        <begin position="2"/>
        <end position="246"/>
    </location>
</feature>
<dbReference type="RefSeq" id="WP_169496215.1">
    <property type="nucleotide sequence ID" value="NZ_JABBFZ010000001.1"/>
</dbReference>
<evidence type="ECO:0000256" key="6">
    <source>
        <dbReference type="ARBA" id="ARBA00061571"/>
    </source>
</evidence>
<keyword evidence="4" id="KW-0547">Nucleotide-binding</keyword>
<evidence type="ECO:0000256" key="2">
    <source>
        <dbReference type="ARBA" id="ARBA00022519"/>
    </source>
</evidence>
<evidence type="ECO:0000256" key="7">
    <source>
        <dbReference type="ARBA" id="ARBA00069073"/>
    </source>
</evidence>
<dbReference type="Pfam" id="PF12848">
    <property type="entry name" value="ABC_tran_Xtn"/>
    <property type="match status" value="1"/>
</dbReference>
<accession>A0A7X9X1Z1</accession>
<keyword evidence="2" id="KW-0472">Membrane</keyword>
<feature type="region of interest" description="Disordered" evidence="9">
    <location>
        <begin position="541"/>
        <end position="561"/>
    </location>
</feature>
<dbReference type="AlphaFoldDB" id="A0A7X9X1Z1"/>
<keyword evidence="5 11" id="KW-0067">ATP-binding</keyword>
<comment type="caution">
    <text evidence="11">The sequence shown here is derived from an EMBL/GenBank/DDBJ whole genome shotgun (WGS) entry which is preliminary data.</text>
</comment>
<keyword evidence="12" id="KW-1185">Reference proteome</keyword>
<keyword evidence="1" id="KW-1003">Cell membrane</keyword>
<dbReference type="Proteomes" id="UP000583127">
    <property type="component" value="Unassembled WGS sequence"/>
</dbReference>
<dbReference type="InterPro" id="IPR003593">
    <property type="entry name" value="AAA+_ATPase"/>
</dbReference>
<dbReference type="SUPFAM" id="SSF52540">
    <property type="entry name" value="P-loop containing nucleoside triphosphate hydrolases"/>
    <property type="match status" value="2"/>
</dbReference>
<keyword evidence="3" id="KW-0677">Repeat</keyword>
<dbReference type="GO" id="GO:0005524">
    <property type="term" value="F:ATP binding"/>
    <property type="evidence" value="ECO:0007669"/>
    <property type="project" value="UniProtKB-KW"/>
</dbReference>
<dbReference type="PANTHER" id="PTHR19211:SF14">
    <property type="entry name" value="ATP-BINDING CASSETTE SUB-FAMILY F MEMBER 1"/>
    <property type="match status" value="1"/>
</dbReference>
<feature type="domain" description="ABC transporter" evidence="10">
    <location>
        <begin position="313"/>
        <end position="532"/>
    </location>
</feature>
<dbReference type="InterPro" id="IPR050611">
    <property type="entry name" value="ABCF"/>
</dbReference>
<evidence type="ECO:0000259" key="10">
    <source>
        <dbReference type="PROSITE" id="PS50893"/>
    </source>
</evidence>
<evidence type="ECO:0000256" key="1">
    <source>
        <dbReference type="ARBA" id="ARBA00022475"/>
    </source>
</evidence>
<comment type="similarity">
    <text evidence="6">Belongs to the ABC transporter superfamily. ABCF family. YheS subfamily.</text>
</comment>
<dbReference type="Pfam" id="PF00005">
    <property type="entry name" value="ABC_tran"/>
    <property type="match status" value="2"/>
</dbReference>
<dbReference type="InterPro" id="IPR003439">
    <property type="entry name" value="ABC_transporter-like_ATP-bd"/>
</dbReference>
<keyword evidence="8" id="KW-0175">Coiled coil</keyword>
<dbReference type="FunFam" id="3.40.50.300:FF:002053">
    <property type="entry name" value="ABC transporter ATP-binding protein"/>
    <property type="match status" value="1"/>
</dbReference>
<dbReference type="InterPro" id="IPR027417">
    <property type="entry name" value="P-loop_NTPase"/>
</dbReference>
<dbReference type="GO" id="GO:0016887">
    <property type="term" value="F:ATP hydrolysis activity"/>
    <property type="evidence" value="ECO:0007669"/>
    <property type="project" value="InterPro"/>
</dbReference>
<organism evidence="11 12">
    <name type="scientific">Paraburkholderia antibiotica</name>
    <dbReference type="NCBI Taxonomy" id="2728839"/>
    <lineage>
        <taxon>Bacteria</taxon>
        <taxon>Pseudomonadati</taxon>
        <taxon>Pseudomonadota</taxon>
        <taxon>Betaproteobacteria</taxon>
        <taxon>Burkholderiales</taxon>
        <taxon>Burkholderiaceae</taxon>
        <taxon>Paraburkholderia</taxon>
    </lineage>
</organism>
<dbReference type="SMART" id="SM00382">
    <property type="entry name" value="AAA"/>
    <property type="match status" value="2"/>
</dbReference>
<dbReference type="Gene3D" id="3.40.50.300">
    <property type="entry name" value="P-loop containing nucleotide triphosphate hydrolases"/>
    <property type="match status" value="2"/>
</dbReference>
<dbReference type="PROSITE" id="PS00211">
    <property type="entry name" value="ABC_TRANSPORTER_1"/>
    <property type="match status" value="2"/>
</dbReference>
<feature type="coiled-coil region" evidence="8">
    <location>
        <begin position="580"/>
        <end position="642"/>
    </location>
</feature>
<evidence type="ECO:0000256" key="3">
    <source>
        <dbReference type="ARBA" id="ARBA00022737"/>
    </source>
</evidence>
<dbReference type="EMBL" id="JABBFZ010000001">
    <property type="protein sequence ID" value="NML29951.1"/>
    <property type="molecule type" value="Genomic_DNA"/>
</dbReference>
<evidence type="ECO:0000256" key="5">
    <source>
        <dbReference type="ARBA" id="ARBA00022840"/>
    </source>
</evidence>
<feature type="compositionally biased region" description="Low complexity" evidence="9">
    <location>
        <begin position="541"/>
        <end position="559"/>
    </location>
</feature>
<dbReference type="PROSITE" id="PS50893">
    <property type="entry name" value="ABC_TRANSPORTER_2"/>
    <property type="match status" value="2"/>
</dbReference>
<dbReference type="PANTHER" id="PTHR19211">
    <property type="entry name" value="ATP-BINDING TRANSPORT PROTEIN-RELATED"/>
    <property type="match status" value="1"/>
</dbReference>
<dbReference type="InterPro" id="IPR032781">
    <property type="entry name" value="ABC_tran_Xtn"/>
</dbReference>
<dbReference type="FunFam" id="3.40.50.300:FF:000011">
    <property type="entry name" value="Putative ABC transporter ATP-binding component"/>
    <property type="match status" value="1"/>
</dbReference>
<gene>
    <name evidence="11" type="ORF">HHL14_03790</name>
</gene>